<dbReference type="InterPro" id="IPR012292">
    <property type="entry name" value="Globin/Proto"/>
</dbReference>
<feature type="region of interest" description="Disordered" evidence="1">
    <location>
        <begin position="234"/>
        <end position="283"/>
    </location>
</feature>
<evidence type="ECO:0000256" key="1">
    <source>
        <dbReference type="SAM" id="MobiDB-lite"/>
    </source>
</evidence>
<dbReference type="CDD" id="cd01040">
    <property type="entry name" value="Mb-like"/>
    <property type="match status" value="1"/>
</dbReference>
<dbReference type="GO" id="GO:0019825">
    <property type="term" value="F:oxygen binding"/>
    <property type="evidence" value="ECO:0007669"/>
    <property type="project" value="InterPro"/>
</dbReference>
<dbReference type="Gene3D" id="1.10.490.10">
    <property type="entry name" value="Globins"/>
    <property type="match status" value="1"/>
</dbReference>
<dbReference type="AlphaFoldDB" id="A0AAD4NAW4"/>
<keyword evidence="3" id="KW-1185">Reference proteome</keyword>
<protein>
    <submittedName>
        <fullName evidence="2">Uncharacterized protein</fullName>
    </submittedName>
</protein>
<evidence type="ECO:0000313" key="3">
    <source>
        <dbReference type="Proteomes" id="UP001201812"/>
    </source>
</evidence>
<dbReference type="InterPro" id="IPR009050">
    <property type="entry name" value="Globin-like_sf"/>
</dbReference>
<dbReference type="InterPro" id="IPR044399">
    <property type="entry name" value="Mb-like_M"/>
</dbReference>
<feature type="compositionally biased region" description="Basic and acidic residues" evidence="1">
    <location>
        <begin position="243"/>
        <end position="261"/>
    </location>
</feature>
<reference evidence="2" key="1">
    <citation type="submission" date="2022-01" db="EMBL/GenBank/DDBJ databases">
        <title>Genome Sequence Resource for Two Populations of Ditylenchus destructor, the Migratory Endoparasitic Phytonematode.</title>
        <authorList>
            <person name="Zhang H."/>
            <person name="Lin R."/>
            <person name="Xie B."/>
        </authorList>
    </citation>
    <scope>NUCLEOTIDE SEQUENCE</scope>
    <source>
        <strain evidence="2">BazhouSP</strain>
    </source>
</reference>
<sequence>MGSSLCKPRPKKRITTSSWVANDNVNPFESSFTKKERVCLRETYQRLSDPKEVIGQIFVDIVCDLCPEFKKVFGVDRAPKVQFMKMPKLGGHVSRMTDFFEQITSMIGFTENLIGAWQLVRKTGRLHAKVAFLESNQNQLEKNYFSIVIDTFIEQFIPHVAGTQKDHLSTNSGGGATETNGTTAESEAEKKKVRFAQHYTPVFIADVWRRFFGVLNAQLTESFEFERQKCLDANNQQTLAPHQRAEEVERKKRQNAERQSEIENSIVVPSEKEKMEQMFEDPF</sequence>
<organism evidence="2 3">
    <name type="scientific">Ditylenchus destructor</name>
    <dbReference type="NCBI Taxonomy" id="166010"/>
    <lineage>
        <taxon>Eukaryota</taxon>
        <taxon>Metazoa</taxon>
        <taxon>Ecdysozoa</taxon>
        <taxon>Nematoda</taxon>
        <taxon>Chromadorea</taxon>
        <taxon>Rhabditida</taxon>
        <taxon>Tylenchina</taxon>
        <taxon>Tylenchomorpha</taxon>
        <taxon>Sphaerularioidea</taxon>
        <taxon>Anguinidae</taxon>
        <taxon>Anguininae</taxon>
        <taxon>Ditylenchus</taxon>
    </lineage>
</organism>
<accession>A0AAD4NAW4</accession>
<gene>
    <name evidence="2" type="ORF">DdX_04306</name>
</gene>
<proteinExistence type="predicted"/>
<dbReference type="Proteomes" id="UP001201812">
    <property type="component" value="Unassembled WGS sequence"/>
</dbReference>
<dbReference type="GO" id="GO:0020037">
    <property type="term" value="F:heme binding"/>
    <property type="evidence" value="ECO:0007669"/>
    <property type="project" value="InterPro"/>
</dbReference>
<evidence type="ECO:0000313" key="2">
    <source>
        <dbReference type="EMBL" id="KAI1722013.1"/>
    </source>
</evidence>
<comment type="caution">
    <text evidence="2">The sequence shown here is derived from an EMBL/GenBank/DDBJ whole genome shotgun (WGS) entry which is preliminary data.</text>
</comment>
<feature type="region of interest" description="Disordered" evidence="1">
    <location>
        <begin position="164"/>
        <end position="189"/>
    </location>
</feature>
<name>A0AAD4NAW4_9BILA</name>
<dbReference type="EMBL" id="JAKKPZ010000004">
    <property type="protein sequence ID" value="KAI1722013.1"/>
    <property type="molecule type" value="Genomic_DNA"/>
</dbReference>
<dbReference type="SUPFAM" id="SSF46458">
    <property type="entry name" value="Globin-like"/>
    <property type="match status" value="1"/>
</dbReference>